<reference evidence="3" key="1">
    <citation type="journal article" date="2019" name="Int. J. Syst. Evol. Microbiol.">
        <title>The Global Catalogue of Microorganisms (GCM) 10K type strain sequencing project: providing services to taxonomists for standard genome sequencing and annotation.</title>
        <authorList>
            <consortium name="The Broad Institute Genomics Platform"/>
            <consortium name="The Broad Institute Genome Sequencing Center for Infectious Disease"/>
            <person name="Wu L."/>
            <person name="Ma J."/>
        </authorList>
    </citation>
    <scope>NUCLEOTIDE SEQUENCE [LARGE SCALE GENOMIC DNA]</scope>
    <source>
        <strain evidence="3">CCM 8912</strain>
    </source>
</reference>
<feature type="transmembrane region" description="Helical" evidence="1">
    <location>
        <begin position="7"/>
        <end position="27"/>
    </location>
</feature>
<evidence type="ECO:0000256" key="1">
    <source>
        <dbReference type="SAM" id="Phobius"/>
    </source>
</evidence>
<gene>
    <name evidence="2" type="ORF">ACFQ5K_03970</name>
</gene>
<keyword evidence="1" id="KW-1133">Transmembrane helix</keyword>
<dbReference type="PROSITE" id="PS51257">
    <property type="entry name" value="PROKAR_LIPOPROTEIN"/>
    <property type="match status" value="1"/>
</dbReference>
<dbReference type="Proteomes" id="UP001597212">
    <property type="component" value="Unassembled WGS sequence"/>
</dbReference>
<dbReference type="EMBL" id="JBHTOK010000017">
    <property type="protein sequence ID" value="MFD1440547.1"/>
    <property type="molecule type" value="Genomic_DNA"/>
</dbReference>
<evidence type="ECO:0000313" key="3">
    <source>
        <dbReference type="Proteomes" id="UP001597212"/>
    </source>
</evidence>
<keyword evidence="1" id="KW-0812">Transmembrane</keyword>
<name>A0ABW4CXH4_9LACO</name>
<organism evidence="2 3">
    <name type="scientific">Lacticaseibacillus hegangensis</name>
    <dbReference type="NCBI Taxonomy" id="2486010"/>
    <lineage>
        <taxon>Bacteria</taxon>
        <taxon>Bacillati</taxon>
        <taxon>Bacillota</taxon>
        <taxon>Bacilli</taxon>
        <taxon>Lactobacillales</taxon>
        <taxon>Lactobacillaceae</taxon>
        <taxon>Lacticaseibacillus</taxon>
    </lineage>
</organism>
<keyword evidence="1" id="KW-0472">Membrane</keyword>
<dbReference type="RefSeq" id="WP_125757874.1">
    <property type="nucleotide sequence ID" value="NZ_JBHTOK010000017.1"/>
</dbReference>
<evidence type="ECO:0000313" key="2">
    <source>
        <dbReference type="EMBL" id="MFD1440547.1"/>
    </source>
</evidence>
<keyword evidence="3" id="KW-1185">Reference proteome</keyword>
<comment type="caution">
    <text evidence="2">The sequence shown here is derived from an EMBL/GenBank/DDBJ whole genome shotgun (WGS) entry which is preliminary data.</text>
</comment>
<feature type="transmembrane region" description="Helical" evidence="1">
    <location>
        <begin position="33"/>
        <end position="52"/>
    </location>
</feature>
<accession>A0ABW4CXH4</accession>
<feature type="transmembrane region" description="Helical" evidence="1">
    <location>
        <begin position="82"/>
        <end position="100"/>
    </location>
</feature>
<feature type="transmembrane region" description="Helical" evidence="1">
    <location>
        <begin position="59"/>
        <end position="76"/>
    </location>
</feature>
<sequence length="113" mass="12573">MTKFSQSLWLQIVLITGCLAVLFGMYLQWSGQALIGNSFLTFGLLTWPIDYLDSYRHRPAVLAAVLAAIGLMIIGAWSPQPVSTVCSFIATTLFLAVLFVRVREHRAKKQAQN</sequence>
<proteinExistence type="predicted"/>
<protein>
    <submittedName>
        <fullName evidence="2">Uncharacterized protein</fullName>
    </submittedName>
</protein>